<dbReference type="Proteomes" id="UP000314294">
    <property type="component" value="Unassembled WGS sequence"/>
</dbReference>
<sequence length="77" mass="7933">MVTAVGGARKARDPASKSGYRHRSAGALGERRQLLPGERVEEQAGSGATSSSIPLAASGPAAGRRSSEEKERKATGR</sequence>
<feature type="region of interest" description="Disordered" evidence="1">
    <location>
        <begin position="1"/>
        <end position="77"/>
    </location>
</feature>
<proteinExistence type="predicted"/>
<accession>A0A4Z2G199</accession>
<name>A0A4Z2G199_9TELE</name>
<feature type="compositionally biased region" description="Basic and acidic residues" evidence="1">
    <location>
        <begin position="29"/>
        <end position="42"/>
    </location>
</feature>
<evidence type="ECO:0000256" key="1">
    <source>
        <dbReference type="SAM" id="MobiDB-lite"/>
    </source>
</evidence>
<comment type="caution">
    <text evidence="2">The sequence shown here is derived from an EMBL/GenBank/DDBJ whole genome shotgun (WGS) entry which is preliminary data.</text>
</comment>
<protein>
    <submittedName>
        <fullName evidence="2">Uncharacterized protein</fullName>
    </submittedName>
</protein>
<dbReference type="AlphaFoldDB" id="A0A4Z2G199"/>
<evidence type="ECO:0000313" key="2">
    <source>
        <dbReference type="EMBL" id="TNN47326.1"/>
    </source>
</evidence>
<reference evidence="2 3" key="1">
    <citation type="submission" date="2019-03" db="EMBL/GenBank/DDBJ databases">
        <title>First draft genome of Liparis tanakae, snailfish: a comprehensive survey of snailfish specific genes.</title>
        <authorList>
            <person name="Kim W."/>
            <person name="Song I."/>
            <person name="Jeong J.-H."/>
            <person name="Kim D."/>
            <person name="Kim S."/>
            <person name="Ryu S."/>
            <person name="Song J.Y."/>
            <person name="Lee S.K."/>
        </authorList>
    </citation>
    <scope>NUCLEOTIDE SEQUENCE [LARGE SCALE GENOMIC DNA]</scope>
    <source>
        <tissue evidence="2">Muscle</tissue>
    </source>
</reference>
<feature type="compositionally biased region" description="Basic and acidic residues" evidence="1">
    <location>
        <begin position="65"/>
        <end position="77"/>
    </location>
</feature>
<dbReference type="EMBL" id="SRLO01000748">
    <property type="protein sequence ID" value="TNN47326.1"/>
    <property type="molecule type" value="Genomic_DNA"/>
</dbReference>
<keyword evidence="3" id="KW-1185">Reference proteome</keyword>
<organism evidence="2 3">
    <name type="scientific">Liparis tanakae</name>
    <name type="common">Tanaka's snailfish</name>
    <dbReference type="NCBI Taxonomy" id="230148"/>
    <lineage>
        <taxon>Eukaryota</taxon>
        <taxon>Metazoa</taxon>
        <taxon>Chordata</taxon>
        <taxon>Craniata</taxon>
        <taxon>Vertebrata</taxon>
        <taxon>Euteleostomi</taxon>
        <taxon>Actinopterygii</taxon>
        <taxon>Neopterygii</taxon>
        <taxon>Teleostei</taxon>
        <taxon>Neoteleostei</taxon>
        <taxon>Acanthomorphata</taxon>
        <taxon>Eupercaria</taxon>
        <taxon>Perciformes</taxon>
        <taxon>Cottioidei</taxon>
        <taxon>Cottales</taxon>
        <taxon>Liparidae</taxon>
        <taxon>Liparis</taxon>
    </lineage>
</organism>
<gene>
    <name evidence="2" type="ORF">EYF80_042506</name>
</gene>
<evidence type="ECO:0000313" key="3">
    <source>
        <dbReference type="Proteomes" id="UP000314294"/>
    </source>
</evidence>